<name>A0ABU4I0A4_9ACTN</name>
<accession>A0ABU4I0A4</accession>
<reference evidence="2" key="1">
    <citation type="submission" date="2023-07" db="EMBL/GenBank/DDBJ databases">
        <title>Conexibacter stalactiti sp. nov., isolated from stalactites in a lava cave and emended description of the genus Conexibacter.</title>
        <authorList>
            <person name="Lee S.D."/>
        </authorList>
    </citation>
    <scope>NUCLEOTIDE SEQUENCE [LARGE SCALE GENOMIC DNA]</scope>
    <source>
        <strain evidence="2">KCTC 39840</strain>
    </source>
</reference>
<protein>
    <submittedName>
        <fullName evidence="1">Uncharacterized protein</fullName>
    </submittedName>
</protein>
<reference evidence="1 2" key="2">
    <citation type="submission" date="2023-10" db="EMBL/GenBank/DDBJ databases">
        <authorList>
            <person name="Han X.F."/>
        </authorList>
    </citation>
    <scope>NUCLEOTIDE SEQUENCE [LARGE SCALE GENOMIC DNA]</scope>
    <source>
        <strain evidence="1 2">KCTC 39840</strain>
    </source>
</reference>
<evidence type="ECO:0000313" key="1">
    <source>
        <dbReference type="EMBL" id="MDW5598946.1"/>
    </source>
</evidence>
<proteinExistence type="predicted"/>
<feature type="non-terminal residue" evidence="1">
    <location>
        <position position="1"/>
    </location>
</feature>
<organism evidence="1 2">
    <name type="scientific">Conexibacter stalactiti</name>
    <dbReference type="NCBI Taxonomy" id="1940611"/>
    <lineage>
        <taxon>Bacteria</taxon>
        <taxon>Bacillati</taxon>
        <taxon>Actinomycetota</taxon>
        <taxon>Thermoleophilia</taxon>
        <taxon>Solirubrobacterales</taxon>
        <taxon>Conexibacteraceae</taxon>
        <taxon>Conexibacter</taxon>
    </lineage>
</organism>
<dbReference type="Proteomes" id="UP001284601">
    <property type="component" value="Unassembled WGS sequence"/>
</dbReference>
<gene>
    <name evidence="1" type="ORF">R7226_31595</name>
</gene>
<evidence type="ECO:0000313" key="2">
    <source>
        <dbReference type="Proteomes" id="UP001284601"/>
    </source>
</evidence>
<sequence length="97" mass="10879">GQIKGMKDVAGLIRDAMLSAPTAVKACIAASDIIHHILNQRVYPHYEDIRRFAGATESEDRRSWGINQYVYGVCLDLTGGKGLYSWDEVKNEIRQVQ</sequence>
<dbReference type="EMBL" id="JAWSTH010000250">
    <property type="protein sequence ID" value="MDW5598946.1"/>
    <property type="molecule type" value="Genomic_DNA"/>
</dbReference>
<comment type="caution">
    <text evidence="1">The sequence shown here is derived from an EMBL/GenBank/DDBJ whole genome shotgun (WGS) entry which is preliminary data.</text>
</comment>
<keyword evidence="2" id="KW-1185">Reference proteome</keyword>